<dbReference type="RefSeq" id="WP_145851268.1">
    <property type="nucleotide sequence ID" value="NZ_RPFW01000001.1"/>
</dbReference>
<dbReference type="SUPFAM" id="SSF159894">
    <property type="entry name" value="YgaC/TfoX-N like"/>
    <property type="match status" value="1"/>
</dbReference>
<keyword evidence="3" id="KW-1185">Reference proteome</keyword>
<dbReference type="OrthoDB" id="214902at2"/>
<feature type="domain" description="TfoX N-terminal" evidence="1">
    <location>
        <begin position="19"/>
        <end position="99"/>
    </location>
</feature>
<dbReference type="AlphaFoldDB" id="A0A6P2CAC4"/>
<evidence type="ECO:0000313" key="3">
    <source>
        <dbReference type="Proteomes" id="UP000460272"/>
    </source>
</evidence>
<name>A0A6P2CAC4_9ACTN</name>
<evidence type="ECO:0000313" key="2">
    <source>
        <dbReference type="EMBL" id="TVZ06513.1"/>
    </source>
</evidence>
<reference evidence="2 3" key="1">
    <citation type="submission" date="2018-11" db="EMBL/GenBank/DDBJ databases">
        <title>Trebonia kvetii gen.nov., sp.nov., a novel acidophilic actinobacterium, and proposal of the new actinobacterial family Treboniaceae fam. nov.</title>
        <authorList>
            <person name="Rapoport D."/>
            <person name="Sagova-Mareckova M."/>
            <person name="Sedlacek I."/>
            <person name="Provaznik J."/>
            <person name="Kralova S."/>
            <person name="Pavlinic D."/>
            <person name="Benes V."/>
            <person name="Kopecky J."/>
        </authorList>
    </citation>
    <scope>NUCLEOTIDE SEQUENCE [LARGE SCALE GENOMIC DNA]</scope>
    <source>
        <strain evidence="2 3">15Tr583</strain>
    </source>
</reference>
<proteinExistence type="predicted"/>
<dbReference type="Proteomes" id="UP000460272">
    <property type="component" value="Unassembled WGS sequence"/>
</dbReference>
<protein>
    <submittedName>
        <fullName evidence="2">TfoX family protein</fullName>
    </submittedName>
</protein>
<dbReference type="Pfam" id="PF04993">
    <property type="entry name" value="TfoX_N"/>
    <property type="match status" value="1"/>
</dbReference>
<dbReference type="EMBL" id="RPFW01000001">
    <property type="protein sequence ID" value="TVZ06513.1"/>
    <property type="molecule type" value="Genomic_DNA"/>
</dbReference>
<comment type="caution">
    <text evidence="2">The sequence shown here is derived from an EMBL/GenBank/DDBJ whole genome shotgun (WGS) entry which is preliminary data.</text>
</comment>
<evidence type="ECO:0000259" key="1">
    <source>
        <dbReference type="Pfam" id="PF04993"/>
    </source>
</evidence>
<gene>
    <name evidence="2" type="ORF">EAS64_03620</name>
</gene>
<organism evidence="2 3">
    <name type="scientific">Trebonia kvetii</name>
    <dbReference type="NCBI Taxonomy" id="2480626"/>
    <lineage>
        <taxon>Bacteria</taxon>
        <taxon>Bacillati</taxon>
        <taxon>Actinomycetota</taxon>
        <taxon>Actinomycetes</taxon>
        <taxon>Streptosporangiales</taxon>
        <taxon>Treboniaceae</taxon>
        <taxon>Trebonia</taxon>
    </lineage>
</organism>
<dbReference type="InterPro" id="IPR007076">
    <property type="entry name" value="TfoX_N"/>
</dbReference>
<sequence length="117" mass="12602">MAYDEDLADRVRAVLPPSAAVTERQMFGGLAFLLGGHMFCGIVKDALMVRLGPEGASRALGQPHVRPMDFTGRPMKGMIFVDPEGLRGDALRQWVDAAAGYAGDLPPKPAAPARKRR</sequence>
<accession>A0A6P2CAC4</accession>
<dbReference type="Gene3D" id="3.30.1460.30">
    <property type="entry name" value="YgaC/TfoX-N like chaperone"/>
    <property type="match status" value="1"/>
</dbReference>